<evidence type="ECO:0000256" key="5">
    <source>
        <dbReference type="ARBA" id="ARBA00022989"/>
    </source>
</evidence>
<keyword evidence="10" id="KW-1185">Reference proteome</keyword>
<dbReference type="GO" id="GO:0044038">
    <property type="term" value="P:cell wall macromolecule biosynthetic process"/>
    <property type="evidence" value="ECO:0007669"/>
    <property type="project" value="TreeGrafter"/>
</dbReference>
<dbReference type="PANTHER" id="PTHR22926:SF3">
    <property type="entry name" value="UNDECAPRENYL-PHOSPHATE ALPHA-N-ACETYLGLUCOSAMINYL 1-PHOSPHATE TRANSFERASE"/>
    <property type="match status" value="1"/>
</dbReference>
<organism evidence="9 10">
    <name type="scientific">Haloactinospora alba</name>
    <dbReference type="NCBI Taxonomy" id="405555"/>
    <lineage>
        <taxon>Bacteria</taxon>
        <taxon>Bacillati</taxon>
        <taxon>Actinomycetota</taxon>
        <taxon>Actinomycetes</taxon>
        <taxon>Streptosporangiales</taxon>
        <taxon>Nocardiopsidaceae</taxon>
        <taxon>Haloactinospora</taxon>
    </lineage>
</organism>
<protein>
    <submittedName>
        <fullName evidence="9">UDP-GlcNAc:undecaprenyl-phosphate GlcNAc-1-phosphate transferase</fullName>
    </submittedName>
</protein>
<accession>A0A543NLD5</accession>
<feature type="transmembrane region" description="Helical" evidence="8">
    <location>
        <begin position="49"/>
        <end position="67"/>
    </location>
</feature>
<feature type="transmembrane region" description="Helical" evidence="8">
    <location>
        <begin position="333"/>
        <end position="352"/>
    </location>
</feature>
<keyword evidence="5 8" id="KW-1133">Transmembrane helix</keyword>
<dbReference type="Pfam" id="PF00953">
    <property type="entry name" value="Glycos_transf_4"/>
    <property type="match status" value="1"/>
</dbReference>
<comment type="cofactor">
    <cofactor evidence="7">
        <name>Mg(2+)</name>
        <dbReference type="ChEBI" id="CHEBI:18420"/>
    </cofactor>
</comment>
<dbReference type="GO" id="GO:0005886">
    <property type="term" value="C:plasma membrane"/>
    <property type="evidence" value="ECO:0007669"/>
    <property type="project" value="UniProtKB-SubCell"/>
</dbReference>
<gene>
    <name evidence="9" type="ORF">FHX37_2590</name>
</gene>
<evidence type="ECO:0000256" key="6">
    <source>
        <dbReference type="ARBA" id="ARBA00023136"/>
    </source>
</evidence>
<evidence type="ECO:0000256" key="3">
    <source>
        <dbReference type="ARBA" id="ARBA00022679"/>
    </source>
</evidence>
<feature type="transmembrane region" description="Helical" evidence="8">
    <location>
        <begin position="165"/>
        <end position="183"/>
    </location>
</feature>
<dbReference type="OrthoDB" id="9783652at2"/>
<keyword evidence="6 8" id="KW-0472">Membrane</keyword>
<feature type="transmembrane region" description="Helical" evidence="8">
    <location>
        <begin position="279"/>
        <end position="302"/>
    </location>
</feature>
<dbReference type="PROSITE" id="PS01348">
    <property type="entry name" value="MRAY_2"/>
    <property type="match status" value="1"/>
</dbReference>
<evidence type="ECO:0000313" key="9">
    <source>
        <dbReference type="EMBL" id="TQN32614.1"/>
    </source>
</evidence>
<dbReference type="GO" id="GO:0009103">
    <property type="term" value="P:lipopolysaccharide biosynthetic process"/>
    <property type="evidence" value="ECO:0007669"/>
    <property type="project" value="TreeGrafter"/>
</dbReference>
<sequence length="407" mass="43116">MREYALTFVIAVAVTYLLTPAVRRAAVAFGAAPPVRDRDVHTEPVPRMGGIAIYGGFAAALLVSAQLPHLRGVFNTDTWEGLLLAGGLITVIGVVDDKWGIGPVAKLAGQTAAAGILVWRGVEMLWLPLPTTQLSLGPWLGAVISIMLIVVTINAVNFADGLDGLAAGIVAISAFAFFAYYYVAAVDQGYERQSYPAMIAIILAGVCIGFLGHNFHPARVFMGDTGSMLLGLLMTSITITVTGQFIPEPATRERGEQGAVSVPTGEAAESIGSDHALVIFLPVLLPLLVLALPLADLTLAVVRRTMAGKSPFAPDKKHLHHRLLELGHSHARAVLLMYLWAAIIAFASVSLSVFNAPYMVLAVTTLVAACAVALITLPRWQRWRRRYRGFGSGSCSVSGKAPSSGGQ</sequence>
<feature type="transmembrane region" description="Helical" evidence="8">
    <location>
        <begin position="227"/>
        <end position="246"/>
    </location>
</feature>
<keyword evidence="3 9" id="KW-0808">Transferase</keyword>
<dbReference type="InterPro" id="IPR000715">
    <property type="entry name" value="Glycosyl_transferase_4"/>
</dbReference>
<comment type="caution">
    <text evidence="9">The sequence shown here is derived from an EMBL/GenBank/DDBJ whole genome shotgun (WGS) entry which is preliminary data.</text>
</comment>
<keyword evidence="7" id="KW-0460">Magnesium</keyword>
<evidence type="ECO:0000256" key="7">
    <source>
        <dbReference type="PIRSR" id="PIRSR600715-1"/>
    </source>
</evidence>
<dbReference type="Proteomes" id="UP000317422">
    <property type="component" value="Unassembled WGS sequence"/>
</dbReference>
<keyword evidence="2" id="KW-1003">Cell membrane</keyword>
<evidence type="ECO:0000256" key="2">
    <source>
        <dbReference type="ARBA" id="ARBA00022475"/>
    </source>
</evidence>
<reference evidence="9 10" key="1">
    <citation type="submission" date="2019-06" db="EMBL/GenBank/DDBJ databases">
        <title>Sequencing the genomes of 1000 actinobacteria strains.</title>
        <authorList>
            <person name="Klenk H.-P."/>
        </authorList>
    </citation>
    <scope>NUCLEOTIDE SEQUENCE [LARGE SCALE GENOMIC DNA]</scope>
    <source>
        <strain evidence="9 10">DSM 45015</strain>
    </source>
</reference>
<dbReference type="GO" id="GO:0046872">
    <property type="term" value="F:metal ion binding"/>
    <property type="evidence" value="ECO:0007669"/>
    <property type="project" value="UniProtKB-KW"/>
</dbReference>
<dbReference type="PANTHER" id="PTHR22926">
    <property type="entry name" value="PHOSPHO-N-ACETYLMURAMOYL-PENTAPEPTIDE-TRANSFERASE"/>
    <property type="match status" value="1"/>
</dbReference>
<feature type="transmembrane region" description="Helical" evidence="8">
    <location>
        <begin position="136"/>
        <end position="158"/>
    </location>
</feature>
<dbReference type="AlphaFoldDB" id="A0A543NLD5"/>
<keyword evidence="7" id="KW-0479">Metal-binding</keyword>
<evidence type="ECO:0000313" key="10">
    <source>
        <dbReference type="Proteomes" id="UP000317422"/>
    </source>
</evidence>
<keyword evidence="4 8" id="KW-0812">Transmembrane</keyword>
<dbReference type="InterPro" id="IPR018480">
    <property type="entry name" value="PNAcMuramoyl-5peptid_Trfase_CS"/>
</dbReference>
<name>A0A543NLD5_9ACTN</name>
<dbReference type="RefSeq" id="WP_141924085.1">
    <property type="nucleotide sequence ID" value="NZ_VFQC01000001.1"/>
</dbReference>
<dbReference type="EMBL" id="VFQC01000001">
    <property type="protein sequence ID" value="TQN32614.1"/>
    <property type="molecule type" value="Genomic_DNA"/>
</dbReference>
<proteinExistence type="predicted"/>
<dbReference type="GO" id="GO:0071555">
    <property type="term" value="P:cell wall organization"/>
    <property type="evidence" value="ECO:0007669"/>
    <property type="project" value="TreeGrafter"/>
</dbReference>
<evidence type="ECO:0000256" key="1">
    <source>
        <dbReference type="ARBA" id="ARBA00004651"/>
    </source>
</evidence>
<feature type="transmembrane region" description="Helical" evidence="8">
    <location>
        <begin position="358"/>
        <end position="377"/>
    </location>
</feature>
<feature type="transmembrane region" description="Helical" evidence="8">
    <location>
        <begin position="195"/>
        <end position="215"/>
    </location>
</feature>
<evidence type="ECO:0000256" key="8">
    <source>
        <dbReference type="SAM" id="Phobius"/>
    </source>
</evidence>
<evidence type="ECO:0000256" key="4">
    <source>
        <dbReference type="ARBA" id="ARBA00022692"/>
    </source>
</evidence>
<dbReference type="GO" id="GO:0016780">
    <property type="term" value="F:phosphotransferase activity, for other substituted phosphate groups"/>
    <property type="evidence" value="ECO:0007669"/>
    <property type="project" value="InterPro"/>
</dbReference>
<comment type="subcellular location">
    <subcellularLocation>
        <location evidence="1">Cell membrane</location>
        <topology evidence="1">Multi-pass membrane protein</topology>
    </subcellularLocation>
</comment>
<dbReference type="CDD" id="cd06853">
    <property type="entry name" value="GT_WecA_like"/>
    <property type="match status" value="1"/>
</dbReference>
<feature type="binding site" evidence="7">
    <location>
        <position position="224"/>
    </location>
    <ligand>
        <name>Mg(2+)</name>
        <dbReference type="ChEBI" id="CHEBI:18420"/>
    </ligand>
</feature>
<feature type="binding site" evidence="7">
    <location>
        <position position="157"/>
    </location>
    <ligand>
        <name>Mg(2+)</name>
        <dbReference type="ChEBI" id="CHEBI:18420"/>
    </ligand>
</feature>
<feature type="transmembrane region" description="Helical" evidence="8">
    <location>
        <begin position="79"/>
        <end position="95"/>
    </location>
</feature>